<organism evidence="4 5">
    <name type="scientific">Almyronema epifaneia S1</name>
    <dbReference type="NCBI Taxonomy" id="2991925"/>
    <lineage>
        <taxon>Bacteria</taxon>
        <taxon>Bacillati</taxon>
        <taxon>Cyanobacteriota</taxon>
        <taxon>Cyanophyceae</taxon>
        <taxon>Nodosilineales</taxon>
        <taxon>Nodosilineaceae</taxon>
        <taxon>Almyronema</taxon>
        <taxon>Almyronema epifaneia</taxon>
    </lineage>
</organism>
<dbReference type="PANTHER" id="PTHR40547:SF1">
    <property type="entry name" value="SLL0298 PROTEIN"/>
    <property type="match status" value="1"/>
</dbReference>
<sequence length="203" mass="22111">MSSRLPKPLQDPSATSSQPSAKPSNLSTPKALGKKTTADGSHLLAAVKKKKVWPRRLKYFYYRFVRLQGSPKALARGLAAGIFAGLFPLFGFQTILGVAIAALIRGNKIMAAAGTWVSNPLTYVPIYALNFQVGRWLLGDRSGAVAIPQEQSLQVWMEMGADITLTLFVGCAVMGMLCAIAGYFGGLRLIHWGRRQRSKRRSS</sequence>
<keyword evidence="2" id="KW-0812">Transmembrane</keyword>
<keyword evidence="2" id="KW-0472">Membrane</keyword>
<feature type="region of interest" description="Disordered" evidence="1">
    <location>
        <begin position="1"/>
        <end position="35"/>
    </location>
</feature>
<evidence type="ECO:0000313" key="5">
    <source>
        <dbReference type="Proteomes" id="UP001600165"/>
    </source>
</evidence>
<keyword evidence="5" id="KW-1185">Reference proteome</keyword>
<evidence type="ECO:0000313" key="4">
    <source>
        <dbReference type="EMBL" id="MFE4107147.1"/>
    </source>
</evidence>
<reference evidence="4 5" key="1">
    <citation type="submission" date="2024-10" db="EMBL/GenBank/DDBJ databases">
        <authorList>
            <person name="Ratan Roy A."/>
            <person name="Morales Sandoval P.H."/>
            <person name="De Los Santos Villalobos S."/>
            <person name="Chakraborty S."/>
            <person name="Mukherjee J."/>
        </authorList>
    </citation>
    <scope>NUCLEOTIDE SEQUENCE [LARGE SCALE GENOMIC DNA]</scope>
    <source>
        <strain evidence="4 5">S1</strain>
    </source>
</reference>
<proteinExistence type="predicted"/>
<dbReference type="Proteomes" id="UP001600165">
    <property type="component" value="Unassembled WGS sequence"/>
</dbReference>
<feature type="compositionally biased region" description="Polar residues" evidence="1">
    <location>
        <begin position="12"/>
        <end position="28"/>
    </location>
</feature>
<dbReference type="PANTHER" id="PTHR40547">
    <property type="entry name" value="SLL0298 PROTEIN"/>
    <property type="match status" value="1"/>
</dbReference>
<protein>
    <submittedName>
        <fullName evidence="4">DUF2062 domain-containing protein</fullName>
    </submittedName>
</protein>
<gene>
    <name evidence="4" type="ORF">ACFVKH_12700</name>
</gene>
<dbReference type="EMBL" id="JBHZOL010000078">
    <property type="protein sequence ID" value="MFE4107147.1"/>
    <property type="molecule type" value="Genomic_DNA"/>
</dbReference>
<dbReference type="Pfam" id="PF09835">
    <property type="entry name" value="DUF2062"/>
    <property type="match status" value="1"/>
</dbReference>
<accession>A0ABW6IG16</accession>
<keyword evidence="2" id="KW-1133">Transmembrane helix</keyword>
<feature type="domain" description="DUF2062" evidence="3">
    <location>
        <begin position="55"/>
        <end position="197"/>
    </location>
</feature>
<evidence type="ECO:0000256" key="1">
    <source>
        <dbReference type="SAM" id="MobiDB-lite"/>
    </source>
</evidence>
<dbReference type="InterPro" id="IPR018639">
    <property type="entry name" value="DUF2062"/>
</dbReference>
<feature type="transmembrane region" description="Helical" evidence="2">
    <location>
        <begin position="163"/>
        <end position="190"/>
    </location>
</feature>
<dbReference type="RefSeq" id="WP_377965581.1">
    <property type="nucleotide sequence ID" value="NZ_JBHZOL010000078.1"/>
</dbReference>
<feature type="transmembrane region" description="Helical" evidence="2">
    <location>
        <begin position="73"/>
        <end position="104"/>
    </location>
</feature>
<comment type="caution">
    <text evidence="4">The sequence shown here is derived from an EMBL/GenBank/DDBJ whole genome shotgun (WGS) entry which is preliminary data.</text>
</comment>
<evidence type="ECO:0000259" key="3">
    <source>
        <dbReference type="Pfam" id="PF09835"/>
    </source>
</evidence>
<name>A0ABW6IG16_9CYAN</name>
<evidence type="ECO:0000256" key="2">
    <source>
        <dbReference type="SAM" id="Phobius"/>
    </source>
</evidence>